<dbReference type="InterPro" id="IPR032466">
    <property type="entry name" value="Metal_Hydrolase"/>
</dbReference>
<evidence type="ECO:0000259" key="10">
    <source>
        <dbReference type="PROSITE" id="PS51368"/>
    </source>
</evidence>
<dbReference type="Gene3D" id="3.20.20.140">
    <property type="entry name" value="Metal-dependent hydrolases"/>
    <property type="match status" value="1"/>
</dbReference>
<name>A0ABV6YGA0_9HYPH</name>
<proteinExistence type="inferred from homology"/>
<dbReference type="NCBIfam" id="NF009686">
    <property type="entry name" value="PRK13207.1"/>
    <property type="match status" value="1"/>
</dbReference>
<dbReference type="PANTHER" id="PTHR43440:SF1">
    <property type="entry name" value="UREASE"/>
    <property type="match status" value="1"/>
</dbReference>
<dbReference type="Pfam" id="PF01979">
    <property type="entry name" value="Amidohydro_1"/>
    <property type="match status" value="1"/>
</dbReference>
<gene>
    <name evidence="5 11" type="primary">ureC</name>
    <name evidence="11" type="ORF">ACETIH_26885</name>
</gene>
<evidence type="ECO:0000256" key="4">
    <source>
        <dbReference type="ARBA" id="ARBA00022801"/>
    </source>
</evidence>
<feature type="binding site" evidence="5 7">
    <location>
        <position position="226"/>
    </location>
    <ligand>
        <name>substrate</name>
    </ligand>
</feature>
<feature type="binding site" evidence="5">
    <location>
        <position position="367"/>
    </location>
    <ligand>
        <name>Ni(2+)</name>
        <dbReference type="ChEBI" id="CHEBI:49786"/>
        <label>1</label>
    </ligand>
</feature>
<dbReference type="InterPro" id="IPR006680">
    <property type="entry name" value="Amidohydro-rel"/>
</dbReference>
<evidence type="ECO:0000256" key="1">
    <source>
        <dbReference type="ARBA" id="ARBA00004897"/>
    </source>
</evidence>
<dbReference type="InterPro" id="IPR017951">
    <property type="entry name" value="Urease_asu_c"/>
</dbReference>
<evidence type="ECO:0000256" key="8">
    <source>
        <dbReference type="RuleBase" id="RU000510"/>
    </source>
</evidence>
<feature type="domain" description="Urease" evidence="10">
    <location>
        <begin position="136"/>
        <end position="575"/>
    </location>
</feature>
<comment type="pathway">
    <text evidence="1 5">Nitrogen metabolism; urea degradation; CO(2) and NH(3) from urea (urease route): step 1/1.</text>
</comment>
<reference evidence="11 12" key="1">
    <citation type="submission" date="2024-09" db="EMBL/GenBank/DDBJ databases">
        <title>Nodulacao em especies de Leguminosae Basais da Amazonia e Caracterizacao dos Rizobios e Bacterias Associadas aos Nodulos.</title>
        <authorList>
            <person name="Jambeiro I.C.A."/>
            <person name="Lopes I.S."/>
            <person name="Aguiar E.R.G.R."/>
            <person name="Santos A.F.J."/>
            <person name="Dos Santos J.M.F."/>
            <person name="Gross E."/>
        </authorList>
    </citation>
    <scope>NUCLEOTIDE SEQUENCE [LARGE SCALE GENOMIC DNA]</scope>
    <source>
        <strain evidence="11 12">BRUESC1165</strain>
    </source>
</reference>
<dbReference type="CDD" id="cd00375">
    <property type="entry name" value="Urease_alpha"/>
    <property type="match status" value="1"/>
</dbReference>
<comment type="subcellular location">
    <subcellularLocation>
        <location evidence="5 7">Cytoplasm</location>
    </subcellularLocation>
</comment>
<evidence type="ECO:0000256" key="6">
    <source>
        <dbReference type="NCBIfam" id="TIGR01792"/>
    </source>
</evidence>
<dbReference type="InterPro" id="IPR011612">
    <property type="entry name" value="Urease_alpha_N_dom"/>
</dbReference>
<feature type="binding site" description="via carbamate group" evidence="5">
    <location>
        <position position="224"/>
    </location>
    <ligand>
        <name>Ni(2+)</name>
        <dbReference type="ChEBI" id="CHEBI:49786"/>
        <label>2</label>
    </ligand>
</feature>
<evidence type="ECO:0000313" key="12">
    <source>
        <dbReference type="Proteomes" id="UP001593940"/>
    </source>
</evidence>
<evidence type="ECO:0000256" key="7">
    <source>
        <dbReference type="PROSITE-ProRule" id="PRU00700"/>
    </source>
</evidence>
<organism evidence="11 12">
    <name type="scientific">Microvirga arabica</name>
    <dbReference type="NCBI Taxonomy" id="1128671"/>
    <lineage>
        <taxon>Bacteria</taxon>
        <taxon>Pseudomonadati</taxon>
        <taxon>Pseudomonadota</taxon>
        <taxon>Alphaproteobacteria</taxon>
        <taxon>Hyphomicrobiales</taxon>
        <taxon>Methylobacteriaceae</taxon>
        <taxon>Microvirga</taxon>
    </lineage>
</organism>
<comment type="catalytic activity">
    <reaction evidence="5 8">
        <text>urea + 2 H2O + H(+) = hydrogencarbonate + 2 NH4(+)</text>
        <dbReference type="Rhea" id="RHEA:20557"/>
        <dbReference type="ChEBI" id="CHEBI:15377"/>
        <dbReference type="ChEBI" id="CHEBI:15378"/>
        <dbReference type="ChEBI" id="CHEBI:16199"/>
        <dbReference type="ChEBI" id="CHEBI:17544"/>
        <dbReference type="ChEBI" id="CHEBI:28938"/>
        <dbReference type="EC" id="3.5.1.5"/>
    </reaction>
</comment>
<feature type="binding site" evidence="5">
    <location>
        <position position="141"/>
    </location>
    <ligand>
        <name>Ni(2+)</name>
        <dbReference type="ChEBI" id="CHEBI:49786"/>
        <label>1</label>
    </ligand>
</feature>
<dbReference type="Proteomes" id="UP001593940">
    <property type="component" value="Unassembled WGS sequence"/>
</dbReference>
<keyword evidence="5 7" id="KW-0963">Cytoplasm</keyword>
<dbReference type="InterPro" id="IPR017950">
    <property type="entry name" value="Urease_AS"/>
</dbReference>
<feature type="modified residue" description="N6-carboxylysine" evidence="5">
    <location>
        <position position="224"/>
    </location>
</feature>
<dbReference type="InterPro" id="IPR050112">
    <property type="entry name" value="Urease_alpha_subunit"/>
</dbReference>
<feature type="binding site" evidence="5">
    <location>
        <position position="279"/>
    </location>
    <ligand>
        <name>Ni(2+)</name>
        <dbReference type="ChEBI" id="CHEBI:49786"/>
        <label>2</label>
    </ligand>
</feature>
<dbReference type="Gene3D" id="2.30.40.10">
    <property type="entry name" value="Urease, subunit C, domain 1"/>
    <property type="match status" value="1"/>
</dbReference>
<evidence type="ECO:0000256" key="5">
    <source>
        <dbReference type="HAMAP-Rule" id="MF_01953"/>
    </source>
</evidence>
<feature type="binding site" evidence="5">
    <location>
        <position position="253"/>
    </location>
    <ligand>
        <name>Ni(2+)</name>
        <dbReference type="ChEBI" id="CHEBI:49786"/>
        <label>2</label>
    </ligand>
</feature>
<dbReference type="PANTHER" id="PTHR43440">
    <property type="entry name" value="UREASE"/>
    <property type="match status" value="1"/>
</dbReference>
<dbReference type="InterPro" id="IPR029754">
    <property type="entry name" value="Urease_Ni-bd"/>
</dbReference>
<dbReference type="InterPro" id="IPR005848">
    <property type="entry name" value="Urease_asu"/>
</dbReference>
<feature type="binding site" evidence="5">
    <location>
        <position position="143"/>
    </location>
    <ligand>
        <name>Ni(2+)</name>
        <dbReference type="ChEBI" id="CHEBI:49786"/>
        <label>1</label>
    </ligand>
</feature>
<keyword evidence="3 5" id="KW-0479">Metal-binding</keyword>
<evidence type="ECO:0000256" key="3">
    <source>
        <dbReference type="ARBA" id="ARBA00022723"/>
    </source>
</evidence>
<comment type="PTM">
    <text evidence="5">Carboxylation allows a single lysine to coordinate two nickel ions.</text>
</comment>
<comment type="similarity">
    <text evidence="5 9">Belongs to the metallo-dependent hydrolases superfamily. Urease alpha subunit family.</text>
</comment>
<dbReference type="NCBIfam" id="TIGR01792">
    <property type="entry name" value="urease_alph"/>
    <property type="match status" value="1"/>
</dbReference>
<feature type="active site" description="Proton donor" evidence="5 7">
    <location>
        <position position="327"/>
    </location>
</feature>
<keyword evidence="12" id="KW-1185">Reference proteome</keyword>
<dbReference type="NCBIfam" id="NF009685">
    <property type="entry name" value="PRK13206.1"/>
    <property type="match status" value="1"/>
</dbReference>
<dbReference type="EC" id="3.5.1.5" evidence="5 6"/>
<dbReference type="PROSITE" id="PS00145">
    <property type="entry name" value="UREASE_2"/>
    <property type="match status" value="1"/>
</dbReference>
<dbReference type="RefSeq" id="WP_203269719.1">
    <property type="nucleotide sequence ID" value="NZ_JAFBID010000001.1"/>
</dbReference>
<comment type="subunit">
    <text evidence="5">Heterotrimer of UreA (gamma), UreB (beta) and UreC (alpha) subunits. Three heterotrimers associate to form the active enzyme.</text>
</comment>
<evidence type="ECO:0000313" key="11">
    <source>
        <dbReference type="EMBL" id="MFC1460266.1"/>
    </source>
</evidence>
<keyword evidence="2 5" id="KW-0533">Nickel</keyword>
<dbReference type="Pfam" id="PF00449">
    <property type="entry name" value="Urease_alpha"/>
    <property type="match status" value="1"/>
</dbReference>
<comment type="caution">
    <text evidence="11">The sequence shown here is derived from an EMBL/GenBank/DDBJ whole genome shotgun (WGS) entry which is preliminary data.</text>
</comment>
<dbReference type="PROSITE" id="PS51368">
    <property type="entry name" value="UREASE_3"/>
    <property type="match status" value="1"/>
</dbReference>
<dbReference type="SUPFAM" id="SSF51338">
    <property type="entry name" value="Composite domain of metallo-dependent hydrolases"/>
    <property type="match status" value="2"/>
</dbReference>
<dbReference type="GO" id="GO:0009039">
    <property type="term" value="F:urease activity"/>
    <property type="evidence" value="ECO:0007669"/>
    <property type="project" value="UniProtKB-EC"/>
</dbReference>
<dbReference type="EMBL" id="JBHOMY010000121">
    <property type="protein sequence ID" value="MFC1460266.1"/>
    <property type="molecule type" value="Genomic_DNA"/>
</dbReference>
<protein>
    <recommendedName>
        <fullName evidence="5 6">Urease subunit alpha</fullName>
        <ecNumber evidence="5 6">3.5.1.5</ecNumber>
    </recommendedName>
    <alternativeName>
        <fullName evidence="5">Urea amidohydrolase subunit alpha</fullName>
    </alternativeName>
</protein>
<accession>A0ABV6YGA0</accession>
<dbReference type="SUPFAM" id="SSF51556">
    <property type="entry name" value="Metallo-dependent hydrolases"/>
    <property type="match status" value="1"/>
</dbReference>
<sequence>MTSERKPASLPRAAYADMFGPTKGDRIRLADTSLVIEVEKDFTTYGEEVKFGGGKVIRDGMGQGQTTRAEGAVDTVITNAVILDHWGIVKGDIGIRGGRITGIGKAGNPDVQPNVDIIIGPGTEIIAGEGKIVTAGGFDSHIHFICPQQIEEALMSGITTMLGGGTGPATGTFATTCTPGPWHIARMIEAADAFPMNLAFTGKGNASQPGALEEMIQAGACALKLHEDWGTTPAAIDCCLSVADAYDVQVMIHTDTLNESGFVEDTIAAFKGRTIHAFHTEGAGGGHAPDIIKVAGLPNVLPSSTNPTRPYTVNTIDEHLDMLMVCHHLDPSIPEDLAFAESRIRKETIAAEDILHDIGALSMMSSDSQAMGRVGEVIIRTWQTAHKMKVQRGPLPGETGDNDNLRVRRYVAKYTINPAIAHGVSRHIGSVEAGKLADLVVWTPAFFGVKPDLVIKGGAIAAALMGDPNASIPTPQPVHYRPMFGAYGRALAATSLTFVSRAAVENGLAGRLGVQKQLVAVENVRGGIGKKDMVLNGATPVIEVDPETYDVRADGELLVCEPATILPMAQRYFLF</sequence>
<dbReference type="PROSITE" id="PS01120">
    <property type="entry name" value="UREASE_1"/>
    <property type="match status" value="1"/>
</dbReference>
<dbReference type="HAMAP" id="MF_01953">
    <property type="entry name" value="Urease_alpha"/>
    <property type="match status" value="1"/>
</dbReference>
<keyword evidence="4 5" id="KW-0378">Hydrolase</keyword>
<dbReference type="PRINTS" id="PR01752">
    <property type="entry name" value="UREASE"/>
</dbReference>
<evidence type="ECO:0000256" key="9">
    <source>
        <dbReference type="RuleBase" id="RU004158"/>
    </source>
</evidence>
<dbReference type="InterPro" id="IPR011059">
    <property type="entry name" value="Metal-dep_hydrolase_composite"/>
</dbReference>
<feature type="binding site" description="via carbamate group" evidence="5">
    <location>
        <position position="224"/>
    </location>
    <ligand>
        <name>Ni(2+)</name>
        <dbReference type="ChEBI" id="CHEBI:49786"/>
        <label>1</label>
    </ligand>
</feature>
<evidence type="ECO:0000256" key="2">
    <source>
        <dbReference type="ARBA" id="ARBA00022596"/>
    </source>
</evidence>
<comment type="cofactor">
    <cofactor evidence="5 8">
        <name>Ni cation</name>
        <dbReference type="ChEBI" id="CHEBI:25516"/>
    </cofactor>
    <text evidence="5 8">Binds 2 nickel ions per subunit.</text>
</comment>